<evidence type="ECO:0008006" key="3">
    <source>
        <dbReference type="Google" id="ProtNLM"/>
    </source>
</evidence>
<organism evidence="1 2">
    <name type="scientific">Phlyctema vagabunda</name>
    <dbReference type="NCBI Taxonomy" id="108571"/>
    <lineage>
        <taxon>Eukaryota</taxon>
        <taxon>Fungi</taxon>
        <taxon>Dikarya</taxon>
        <taxon>Ascomycota</taxon>
        <taxon>Pezizomycotina</taxon>
        <taxon>Leotiomycetes</taxon>
        <taxon>Helotiales</taxon>
        <taxon>Dermateaceae</taxon>
        <taxon>Phlyctema</taxon>
    </lineage>
</organism>
<name>A0ABR4PLG3_9HELO</name>
<keyword evidence="2" id="KW-1185">Reference proteome</keyword>
<evidence type="ECO:0000313" key="2">
    <source>
        <dbReference type="Proteomes" id="UP001629113"/>
    </source>
</evidence>
<protein>
    <recommendedName>
        <fullName evidence="3">F-box domain-containing protein</fullName>
    </recommendedName>
</protein>
<gene>
    <name evidence="1" type="ORF">PVAG01_03454</name>
</gene>
<sequence>MEVTDASLGLFSLLPVEIRIMIWKQLSPTLHVSRSLPRKPEYFSQFQGILFTSHRIQAEVAAQVPSGYNGKMMEISVSPKYDNRSWIKAKNHEGVQWDFKDVPDAISRSFRDLPWHELTVRIWFWAPSNKDRAQILCLYKKVHALVEMLREAEGFRSLKLIFAQTENTSWFDDCQPLYSIQSNEKRDYEYILPLFYQLRNVKMARAYSMEMLQGKQKNLKMHKLLAIAEAVMEMKTPYGLPKEQVTKNDKLIEEALNNLFLLVERMVDLVPSETANMLRLERFSSWYTDKLHGDSPYEEELEKCLIECCLESNGLGVWEMNDRYRIMLVHNPLSSPHRKAFPETADTIRHLRINPRGWNREIWHCVYKQGIPPLDDPKIEETYRKWCKEYDTSSTGRKFKKLHCYFNVFLNRENHASFLSTILKDLELEE</sequence>
<reference evidence="1 2" key="1">
    <citation type="submission" date="2024-06" db="EMBL/GenBank/DDBJ databases">
        <title>Complete genome of Phlyctema vagabunda strain 19-DSS-EL-015.</title>
        <authorList>
            <person name="Fiorenzani C."/>
        </authorList>
    </citation>
    <scope>NUCLEOTIDE SEQUENCE [LARGE SCALE GENOMIC DNA]</scope>
    <source>
        <strain evidence="1 2">19-DSS-EL-015</strain>
    </source>
</reference>
<evidence type="ECO:0000313" key="1">
    <source>
        <dbReference type="EMBL" id="KAL3424173.1"/>
    </source>
</evidence>
<dbReference type="EMBL" id="JBFCZG010000003">
    <property type="protein sequence ID" value="KAL3424173.1"/>
    <property type="molecule type" value="Genomic_DNA"/>
</dbReference>
<dbReference type="Proteomes" id="UP001629113">
    <property type="component" value="Unassembled WGS sequence"/>
</dbReference>
<accession>A0ABR4PLG3</accession>
<comment type="caution">
    <text evidence="1">The sequence shown here is derived from an EMBL/GenBank/DDBJ whole genome shotgun (WGS) entry which is preliminary data.</text>
</comment>
<proteinExistence type="predicted"/>